<evidence type="ECO:0000259" key="24">
    <source>
        <dbReference type="Pfam" id="PF08245"/>
    </source>
</evidence>
<evidence type="ECO:0000256" key="16">
    <source>
        <dbReference type="ARBA" id="ARBA00030592"/>
    </source>
</evidence>
<dbReference type="InterPro" id="IPR036615">
    <property type="entry name" value="Mur_ligase_C_dom_sf"/>
</dbReference>
<dbReference type="UniPathway" id="UPA00077">
    <property type="reaction ID" value="UER00157"/>
</dbReference>
<dbReference type="GO" id="GO:0046654">
    <property type="term" value="P:tetrahydrofolate biosynthetic process"/>
    <property type="evidence" value="ECO:0007669"/>
    <property type="project" value="UniProtKB-UniPathway"/>
</dbReference>
<evidence type="ECO:0000256" key="6">
    <source>
        <dbReference type="ARBA" id="ARBA00013023"/>
    </source>
</evidence>
<comment type="catalytic activity">
    <reaction evidence="19">
        <text>10-formyltetrahydrofolyl-(gamma-L-Glu)(n) + L-glutamate + ATP = 10-formyltetrahydrofolyl-(gamma-L-Glu)(n+1) + ADP + phosphate + H(+)</text>
        <dbReference type="Rhea" id="RHEA:51904"/>
        <dbReference type="Rhea" id="RHEA-COMP:13088"/>
        <dbReference type="Rhea" id="RHEA-COMP:14300"/>
        <dbReference type="ChEBI" id="CHEBI:15378"/>
        <dbReference type="ChEBI" id="CHEBI:29985"/>
        <dbReference type="ChEBI" id="CHEBI:30616"/>
        <dbReference type="ChEBI" id="CHEBI:43474"/>
        <dbReference type="ChEBI" id="CHEBI:134413"/>
        <dbReference type="ChEBI" id="CHEBI:456216"/>
        <dbReference type="EC" id="6.3.2.17"/>
    </reaction>
</comment>
<dbReference type="InterPro" id="IPR001645">
    <property type="entry name" value="Folylpolyglutamate_synth"/>
</dbReference>
<evidence type="ECO:0000256" key="12">
    <source>
        <dbReference type="ARBA" id="ARBA00022840"/>
    </source>
</evidence>
<dbReference type="Gene3D" id="3.90.190.20">
    <property type="entry name" value="Mur ligase, C-terminal domain"/>
    <property type="match status" value="1"/>
</dbReference>
<evidence type="ECO:0000256" key="15">
    <source>
        <dbReference type="ARBA" id="ARBA00030048"/>
    </source>
</evidence>
<keyword evidence="11 22" id="KW-0547">Nucleotide-binding</keyword>
<keyword evidence="12 22" id="KW-0067">ATP-binding</keyword>
<evidence type="ECO:0000256" key="3">
    <source>
        <dbReference type="ARBA" id="ARBA00004799"/>
    </source>
</evidence>
<dbReference type="Pfam" id="PF02875">
    <property type="entry name" value="Mur_ligase_C"/>
    <property type="match status" value="1"/>
</dbReference>
<dbReference type="AlphaFoldDB" id="A0A1G7E0X4"/>
<evidence type="ECO:0000256" key="4">
    <source>
        <dbReference type="ARBA" id="ARBA00005150"/>
    </source>
</evidence>
<keyword evidence="13" id="KW-0460">Magnesium</keyword>
<evidence type="ECO:0000256" key="20">
    <source>
        <dbReference type="ARBA" id="ARBA00049035"/>
    </source>
</evidence>
<organism evidence="25 26">
    <name type="scientific">Paracoccus isoporae</name>
    <dbReference type="NCBI Taxonomy" id="591205"/>
    <lineage>
        <taxon>Bacteria</taxon>
        <taxon>Pseudomonadati</taxon>
        <taxon>Pseudomonadota</taxon>
        <taxon>Alphaproteobacteria</taxon>
        <taxon>Rhodobacterales</taxon>
        <taxon>Paracoccaceae</taxon>
        <taxon>Paracoccus</taxon>
    </lineage>
</organism>
<name>A0A1G7E0X4_9RHOB</name>
<dbReference type="RefSeq" id="WP_090524297.1">
    <property type="nucleotide sequence ID" value="NZ_FNAH01000008.1"/>
</dbReference>
<comment type="catalytic activity">
    <reaction evidence="20">
        <text>(6R)-5,10-methylenetetrahydrofolyl-(gamma-L-Glu)(n) + L-glutamate + ATP = (6R)-5,10-methylenetetrahydrofolyl-(gamma-L-Glu)(n+1) + ADP + phosphate + H(+)</text>
        <dbReference type="Rhea" id="RHEA:51912"/>
        <dbReference type="Rhea" id="RHEA-COMP:13257"/>
        <dbReference type="Rhea" id="RHEA-COMP:13258"/>
        <dbReference type="ChEBI" id="CHEBI:15378"/>
        <dbReference type="ChEBI" id="CHEBI:29985"/>
        <dbReference type="ChEBI" id="CHEBI:30616"/>
        <dbReference type="ChEBI" id="CHEBI:43474"/>
        <dbReference type="ChEBI" id="CHEBI:136572"/>
        <dbReference type="ChEBI" id="CHEBI:456216"/>
        <dbReference type="EC" id="6.3.2.17"/>
    </reaction>
</comment>
<dbReference type="InterPro" id="IPR004101">
    <property type="entry name" value="Mur_ligase_C"/>
</dbReference>
<dbReference type="GO" id="GO:0046656">
    <property type="term" value="P:folic acid biosynthetic process"/>
    <property type="evidence" value="ECO:0007669"/>
    <property type="project" value="UniProtKB-KW"/>
</dbReference>
<evidence type="ECO:0000256" key="7">
    <source>
        <dbReference type="ARBA" id="ARBA00013025"/>
    </source>
</evidence>
<dbReference type="EC" id="6.3.2.17" evidence="7"/>
<dbReference type="Pfam" id="PF08245">
    <property type="entry name" value="Mur_ligase_M"/>
    <property type="match status" value="1"/>
</dbReference>
<evidence type="ECO:0000256" key="10">
    <source>
        <dbReference type="ARBA" id="ARBA00022723"/>
    </source>
</evidence>
<dbReference type="OrthoDB" id="9809356at2"/>
<dbReference type="GO" id="GO:0008841">
    <property type="term" value="F:dihydrofolate synthase activity"/>
    <property type="evidence" value="ECO:0007669"/>
    <property type="project" value="UniProtKB-EC"/>
</dbReference>
<reference evidence="25 26" key="1">
    <citation type="submission" date="2016-10" db="EMBL/GenBank/DDBJ databases">
        <authorList>
            <person name="de Groot N.N."/>
        </authorList>
    </citation>
    <scope>NUCLEOTIDE SEQUENCE [LARGE SCALE GENOMIC DNA]</scope>
    <source>
        <strain evidence="25 26">DSM 22220</strain>
    </source>
</reference>
<evidence type="ECO:0000256" key="21">
    <source>
        <dbReference type="ARBA" id="ARBA00049161"/>
    </source>
</evidence>
<dbReference type="PANTHER" id="PTHR11136:SF0">
    <property type="entry name" value="DIHYDROFOLATE SYNTHETASE-RELATED"/>
    <property type="match status" value="1"/>
</dbReference>
<dbReference type="InterPro" id="IPR036565">
    <property type="entry name" value="Mur-like_cat_sf"/>
</dbReference>
<dbReference type="NCBIfam" id="TIGR01499">
    <property type="entry name" value="folC"/>
    <property type="match status" value="1"/>
</dbReference>
<dbReference type="GO" id="GO:0046872">
    <property type="term" value="F:metal ion binding"/>
    <property type="evidence" value="ECO:0007669"/>
    <property type="project" value="UniProtKB-KW"/>
</dbReference>
<dbReference type="GO" id="GO:0005524">
    <property type="term" value="F:ATP binding"/>
    <property type="evidence" value="ECO:0007669"/>
    <property type="project" value="UniProtKB-KW"/>
</dbReference>
<dbReference type="SUPFAM" id="SSF53244">
    <property type="entry name" value="MurD-like peptide ligases, peptide-binding domain"/>
    <property type="match status" value="1"/>
</dbReference>
<feature type="domain" description="Mur ligase central" evidence="24">
    <location>
        <begin position="46"/>
        <end position="262"/>
    </location>
</feature>
<protein>
    <recommendedName>
        <fullName evidence="8">Dihydrofolate synthase/folylpolyglutamate synthase</fullName>
        <ecNumber evidence="6">6.3.2.12</ecNumber>
        <ecNumber evidence="7">6.3.2.17</ecNumber>
    </recommendedName>
    <alternativeName>
        <fullName evidence="17">Folylpoly-gamma-glutamate synthetase-dihydrofolate synthetase</fullName>
    </alternativeName>
    <alternativeName>
        <fullName evidence="15">Folylpolyglutamate synthetase</fullName>
    </alternativeName>
    <alternativeName>
        <fullName evidence="16">Tetrahydrofolylpolyglutamate synthase</fullName>
    </alternativeName>
</protein>
<feature type="domain" description="Mur ligase C-terminal" evidence="23">
    <location>
        <begin position="301"/>
        <end position="412"/>
    </location>
</feature>
<dbReference type="InterPro" id="IPR018109">
    <property type="entry name" value="Folylpolyglutamate_synth_CS"/>
</dbReference>
<evidence type="ECO:0000256" key="19">
    <source>
        <dbReference type="ARBA" id="ARBA00047808"/>
    </source>
</evidence>
<dbReference type="Gene3D" id="3.40.1190.10">
    <property type="entry name" value="Mur-like, catalytic domain"/>
    <property type="match status" value="1"/>
</dbReference>
<evidence type="ECO:0000256" key="1">
    <source>
        <dbReference type="ARBA" id="ARBA00001946"/>
    </source>
</evidence>
<evidence type="ECO:0000313" key="26">
    <source>
        <dbReference type="Proteomes" id="UP000199344"/>
    </source>
</evidence>
<dbReference type="PANTHER" id="PTHR11136">
    <property type="entry name" value="FOLYLPOLYGLUTAMATE SYNTHASE-RELATED"/>
    <property type="match status" value="1"/>
</dbReference>
<sequence length="424" mass="44832">MDESDAILQRVMGLHPKIIDLSLDRMQDLLAQLGDPQDGLPPVIHIAGTNGKGSTLAMLRAGLESAGKRVHAYTSPHLSRFHERIRLAGSLIPEADLSSILTEIEAVNAGRPITFFELTTAAAFLAFSRSEADYTLLEVGLGGRLDATNMVTRPLLTIITPVSRDHTQFLGETLPEIAGEKAGILKSGVPCIIGPQQDEALHVIERKAARLGARAIVAGQNYHAIPEADGMIFQDDHGLIDLPRPNLPGPHQIDNAGTAIAALRLLGYGAAEAMSAVTRADWPARMQRLRRGPLVDMASRHGCELWLDGGHNAAGGAALAATLSEMPQRPTFLICGMLNTKDVTGYLRPLAEIAQGLTAVSIAGEENTLPAEATQSAAASVGMQTDIADNPAEAVADLAAAHPGARILICGSLYLAGRILRENG</sequence>
<evidence type="ECO:0000256" key="22">
    <source>
        <dbReference type="PIRNR" id="PIRNR001563"/>
    </source>
</evidence>
<evidence type="ECO:0000256" key="13">
    <source>
        <dbReference type="ARBA" id="ARBA00022842"/>
    </source>
</evidence>
<dbReference type="EMBL" id="FNAH01000008">
    <property type="protein sequence ID" value="SDE57130.1"/>
    <property type="molecule type" value="Genomic_DNA"/>
</dbReference>
<proteinExistence type="inferred from homology"/>
<keyword evidence="14" id="KW-0289">Folate biosynthesis</keyword>
<comment type="catalytic activity">
    <reaction evidence="18">
        <text>(6S)-5,6,7,8-tetrahydrofolyl-(gamma-L-Glu)(n) + L-glutamate + ATP = (6S)-5,6,7,8-tetrahydrofolyl-(gamma-L-Glu)(n+1) + ADP + phosphate + H(+)</text>
        <dbReference type="Rhea" id="RHEA:10580"/>
        <dbReference type="Rhea" id="RHEA-COMP:14738"/>
        <dbReference type="Rhea" id="RHEA-COMP:14740"/>
        <dbReference type="ChEBI" id="CHEBI:15378"/>
        <dbReference type="ChEBI" id="CHEBI:29985"/>
        <dbReference type="ChEBI" id="CHEBI:30616"/>
        <dbReference type="ChEBI" id="CHEBI:43474"/>
        <dbReference type="ChEBI" id="CHEBI:141005"/>
        <dbReference type="ChEBI" id="CHEBI:456216"/>
        <dbReference type="EC" id="6.3.2.17"/>
    </reaction>
</comment>
<dbReference type="PROSITE" id="PS01012">
    <property type="entry name" value="FOLYLPOLYGLU_SYNT_2"/>
    <property type="match status" value="1"/>
</dbReference>
<dbReference type="GO" id="GO:0004326">
    <property type="term" value="F:tetrahydrofolylpolyglutamate synthase activity"/>
    <property type="evidence" value="ECO:0007669"/>
    <property type="project" value="UniProtKB-EC"/>
</dbReference>
<accession>A0A1G7E0X4</accession>
<evidence type="ECO:0000256" key="17">
    <source>
        <dbReference type="ARBA" id="ARBA00032510"/>
    </source>
</evidence>
<evidence type="ECO:0000256" key="11">
    <source>
        <dbReference type="ARBA" id="ARBA00022741"/>
    </source>
</evidence>
<dbReference type="PIRSF" id="PIRSF001563">
    <property type="entry name" value="Folylpolyglu_synth"/>
    <property type="match status" value="1"/>
</dbReference>
<gene>
    <name evidence="25" type="ORF">SAMN05421538_10841</name>
</gene>
<comment type="function">
    <text evidence="2">Functions in two distinct reactions of the de novo folate biosynthetic pathway. Catalyzes the addition of a glutamate residue to dihydropteroate (7,8-dihydropteroate or H2Pte) to form dihydrofolate (7,8-dihydrofolate monoglutamate or H2Pte-Glu). Also catalyzes successive additions of L-glutamate to tetrahydrofolate or 10-formyltetrahydrofolate or 5,10-methylenetetrahydrofolate, leading to folylpolyglutamate derivatives.</text>
</comment>
<dbReference type="FunFam" id="3.40.1190.10:FF:000011">
    <property type="entry name" value="Folylpolyglutamate synthase/dihydrofolate synthase"/>
    <property type="match status" value="1"/>
</dbReference>
<evidence type="ECO:0000256" key="2">
    <source>
        <dbReference type="ARBA" id="ARBA00002714"/>
    </source>
</evidence>
<dbReference type="STRING" id="591205.SAMN05421538_10841"/>
<evidence type="ECO:0000256" key="14">
    <source>
        <dbReference type="ARBA" id="ARBA00022909"/>
    </source>
</evidence>
<dbReference type="SUPFAM" id="SSF53623">
    <property type="entry name" value="MurD-like peptide ligases, catalytic domain"/>
    <property type="match status" value="1"/>
</dbReference>
<comment type="pathway">
    <text evidence="4">Cofactor biosynthesis; tetrahydrofolylpolyglutamate biosynthesis.</text>
</comment>
<keyword evidence="26" id="KW-1185">Reference proteome</keyword>
<comment type="cofactor">
    <cofactor evidence="1">
        <name>Mg(2+)</name>
        <dbReference type="ChEBI" id="CHEBI:18420"/>
    </cofactor>
</comment>
<dbReference type="GO" id="GO:0005737">
    <property type="term" value="C:cytoplasm"/>
    <property type="evidence" value="ECO:0007669"/>
    <property type="project" value="TreeGrafter"/>
</dbReference>
<evidence type="ECO:0000256" key="8">
    <source>
        <dbReference type="ARBA" id="ARBA00019357"/>
    </source>
</evidence>
<comment type="similarity">
    <text evidence="5 22">Belongs to the folylpolyglutamate synthase family.</text>
</comment>
<evidence type="ECO:0000256" key="18">
    <source>
        <dbReference type="ARBA" id="ARBA00047493"/>
    </source>
</evidence>
<evidence type="ECO:0000256" key="5">
    <source>
        <dbReference type="ARBA" id="ARBA00008276"/>
    </source>
</evidence>
<dbReference type="EC" id="6.3.2.12" evidence="6"/>
<comment type="pathway">
    <text evidence="3">Cofactor biosynthesis; tetrahydrofolate biosynthesis; 7,8-dihydrofolate from 2-amino-4-hydroxy-6-hydroxymethyl-7,8-dihydropteridine diphosphate and 4-aminobenzoate: step 2/2.</text>
</comment>
<evidence type="ECO:0000256" key="9">
    <source>
        <dbReference type="ARBA" id="ARBA00022598"/>
    </source>
</evidence>
<comment type="catalytic activity">
    <reaction evidence="21">
        <text>7,8-dihydropteroate + L-glutamate + ATP = 7,8-dihydrofolate + ADP + phosphate + H(+)</text>
        <dbReference type="Rhea" id="RHEA:23584"/>
        <dbReference type="ChEBI" id="CHEBI:15378"/>
        <dbReference type="ChEBI" id="CHEBI:17839"/>
        <dbReference type="ChEBI" id="CHEBI:29985"/>
        <dbReference type="ChEBI" id="CHEBI:30616"/>
        <dbReference type="ChEBI" id="CHEBI:43474"/>
        <dbReference type="ChEBI" id="CHEBI:57451"/>
        <dbReference type="ChEBI" id="CHEBI:456216"/>
        <dbReference type="EC" id="6.3.2.12"/>
    </reaction>
</comment>
<dbReference type="InterPro" id="IPR013221">
    <property type="entry name" value="Mur_ligase_cen"/>
</dbReference>
<keyword evidence="10" id="KW-0479">Metal-binding</keyword>
<dbReference type="Proteomes" id="UP000199344">
    <property type="component" value="Unassembled WGS sequence"/>
</dbReference>
<evidence type="ECO:0000313" key="25">
    <source>
        <dbReference type="EMBL" id="SDE57130.1"/>
    </source>
</evidence>
<keyword evidence="9 22" id="KW-0436">Ligase</keyword>
<evidence type="ECO:0000259" key="23">
    <source>
        <dbReference type="Pfam" id="PF02875"/>
    </source>
</evidence>